<feature type="transmembrane region" description="Helical" evidence="22">
    <location>
        <begin position="104"/>
        <end position="127"/>
    </location>
</feature>
<dbReference type="GO" id="GO:0097091">
    <property type="term" value="P:synaptic vesicle clustering"/>
    <property type="evidence" value="ECO:0007669"/>
    <property type="project" value="TreeGrafter"/>
</dbReference>
<evidence type="ECO:0000256" key="1">
    <source>
        <dbReference type="ARBA" id="ARBA00004279"/>
    </source>
</evidence>
<gene>
    <name evidence="24" type="primary">SYNDIG1</name>
</gene>
<dbReference type="STRING" id="9755.ENSPCTP00005012899"/>
<dbReference type="GO" id="GO:0060076">
    <property type="term" value="C:excitatory synapse"/>
    <property type="evidence" value="ECO:0007669"/>
    <property type="project" value="TreeGrafter"/>
</dbReference>
<name>A0A455BXR1_PHYMC</name>
<evidence type="ECO:0000256" key="2">
    <source>
        <dbReference type="ARBA" id="ARBA00004401"/>
    </source>
</evidence>
<evidence type="ECO:0000256" key="5">
    <source>
        <dbReference type="ARBA" id="ARBA00022475"/>
    </source>
</evidence>
<evidence type="ECO:0000313" key="23">
    <source>
        <dbReference type="Proteomes" id="UP000248484"/>
    </source>
</evidence>
<evidence type="ECO:0000256" key="3">
    <source>
        <dbReference type="ARBA" id="ARBA00004552"/>
    </source>
</evidence>
<dbReference type="KEGG" id="pcad:102994098"/>
<evidence type="ECO:0000256" key="19">
    <source>
        <dbReference type="ARBA" id="ARBA00040240"/>
    </source>
</evidence>
<evidence type="ECO:0000256" key="20">
    <source>
        <dbReference type="ARBA" id="ARBA00041354"/>
    </source>
</evidence>
<dbReference type="RefSeq" id="XP_028353804.1">
    <property type="nucleotide sequence ID" value="XM_028498003.1"/>
</dbReference>
<dbReference type="Proteomes" id="UP000248484">
    <property type="component" value="Chromosome 14"/>
</dbReference>
<protein>
    <recommendedName>
        <fullName evidence="19">Synapse differentiation-inducing gene protein 1</fullName>
    </recommendedName>
    <alternativeName>
        <fullName evidence="20">Dispanin subfamily C member 2</fullName>
    </alternativeName>
    <alternativeName>
        <fullName evidence="21">Transmembrane protein 90B</fullName>
    </alternativeName>
</protein>
<evidence type="ECO:0000256" key="8">
    <source>
        <dbReference type="ARBA" id="ARBA00022753"/>
    </source>
</evidence>
<comment type="subcellular location">
    <subcellularLocation>
        <location evidence="2">Cell membrane</location>
        <topology evidence="2">Single-pass type II membrane protein</topology>
    </subcellularLocation>
    <subcellularLocation>
        <location evidence="1">Cell projection</location>
        <location evidence="1">Dendrite</location>
    </subcellularLocation>
    <subcellularLocation>
        <location evidence="3">Cell projection</location>
        <location evidence="3">Dendritic spine</location>
    </subcellularLocation>
    <subcellularLocation>
        <location evidence="17">Early endosome membrane</location>
        <topology evidence="17">Single-pass type II membrane protein</topology>
    </subcellularLocation>
    <subcellularLocation>
        <location evidence="15">Postsynaptic density membrane</location>
    </subcellularLocation>
</comment>
<dbReference type="GO" id="GO:0098839">
    <property type="term" value="C:postsynaptic density membrane"/>
    <property type="evidence" value="ECO:0007669"/>
    <property type="project" value="UniProtKB-SubCell"/>
</dbReference>
<evidence type="ECO:0000256" key="10">
    <source>
        <dbReference type="ARBA" id="ARBA00022989"/>
    </source>
</evidence>
<dbReference type="GO" id="GO:0031901">
    <property type="term" value="C:early endosome membrane"/>
    <property type="evidence" value="ECO:0007669"/>
    <property type="project" value="UniProtKB-SubCell"/>
</dbReference>
<sequence length="180" mass="20028">MAQCPPCKDFRAHNPDSGQERHFRLWLWKLQVSAALTHTPRSSDVDGMLHPQNIWRVCDRQEEDGGLCPPAFVLGSVHQLPWSDYSSDTESEDNFLVMPPRDHLGLSVFSMLCCFWPLGIAAFYLSHETNKAVAKGDFHQASTSSRRALFLAVLSITIGTGIYVGVAVALIAYLSKSNHL</sequence>
<evidence type="ECO:0000256" key="11">
    <source>
        <dbReference type="ARBA" id="ARBA00023018"/>
    </source>
</evidence>
<evidence type="ECO:0000256" key="18">
    <source>
        <dbReference type="ARBA" id="ARBA00038680"/>
    </source>
</evidence>
<evidence type="ECO:0000256" key="14">
    <source>
        <dbReference type="ARBA" id="ARBA00023273"/>
    </source>
</evidence>
<comment type="similarity">
    <text evidence="4">Belongs to the CD225/Dispanin family.</text>
</comment>
<keyword evidence="11" id="KW-0770">Synapse</keyword>
<keyword evidence="5" id="KW-1003">Cell membrane</keyword>
<comment type="subunit">
    <text evidence="18">Homodimer. Interacts with GRIA1 and GRIA2.</text>
</comment>
<dbReference type="GeneID" id="102994098"/>
<keyword evidence="7 22" id="KW-0812">Transmembrane</keyword>
<dbReference type="Pfam" id="PF04505">
    <property type="entry name" value="CD225"/>
    <property type="match status" value="1"/>
</dbReference>
<dbReference type="GO" id="GO:0030672">
    <property type="term" value="C:synaptic vesicle membrane"/>
    <property type="evidence" value="ECO:0007669"/>
    <property type="project" value="TreeGrafter"/>
</dbReference>
<dbReference type="PANTHER" id="PTHR14768">
    <property type="entry name" value="UPF0338 PROTEIN"/>
    <property type="match status" value="1"/>
</dbReference>
<reference evidence="24" key="1">
    <citation type="submission" date="2025-08" db="UniProtKB">
        <authorList>
            <consortium name="RefSeq"/>
        </authorList>
    </citation>
    <scope>IDENTIFICATION</scope>
    <source>
        <tissue evidence="24">Muscle</tissue>
    </source>
</reference>
<evidence type="ECO:0000256" key="4">
    <source>
        <dbReference type="ARBA" id="ARBA00006843"/>
    </source>
</evidence>
<evidence type="ECO:0000256" key="22">
    <source>
        <dbReference type="SAM" id="Phobius"/>
    </source>
</evidence>
<evidence type="ECO:0000256" key="15">
    <source>
        <dbReference type="ARBA" id="ARBA00034112"/>
    </source>
</evidence>
<evidence type="ECO:0000256" key="12">
    <source>
        <dbReference type="ARBA" id="ARBA00023136"/>
    </source>
</evidence>
<keyword evidence="6" id="KW-0597">Phosphoprotein</keyword>
<comment type="function">
    <text evidence="16">May regulate AMPA receptor content at nascent synapses, and have a role in postsynaptic development and maturation.</text>
</comment>
<keyword evidence="14" id="KW-0966">Cell projection</keyword>
<accession>A0A455BXR1</accession>
<evidence type="ECO:0000256" key="21">
    <source>
        <dbReference type="ARBA" id="ARBA00042246"/>
    </source>
</evidence>
<proteinExistence type="inferred from homology"/>
<organism evidence="23 24">
    <name type="scientific">Physeter macrocephalus</name>
    <name type="common">Sperm whale</name>
    <name type="synonym">Physeter catodon</name>
    <dbReference type="NCBI Taxonomy" id="9755"/>
    <lineage>
        <taxon>Eukaryota</taxon>
        <taxon>Metazoa</taxon>
        <taxon>Chordata</taxon>
        <taxon>Craniata</taxon>
        <taxon>Vertebrata</taxon>
        <taxon>Euteleostomi</taxon>
        <taxon>Mammalia</taxon>
        <taxon>Eutheria</taxon>
        <taxon>Laurasiatheria</taxon>
        <taxon>Artiodactyla</taxon>
        <taxon>Whippomorpha</taxon>
        <taxon>Cetacea</taxon>
        <taxon>Odontoceti</taxon>
        <taxon>Physeteridae</taxon>
        <taxon>Physeter</taxon>
    </lineage>
</organism>
<evidence type="ECO:0000256" key="7">
    <source>
        <dbReference type="ARBA" id="ARBA00022692"/>
    </source>
</evidence>
<keyword evidence="10 22" id="KW-1133">Transmembrane helix</keyword>
<evidence type="ECO:0000256" key="9">
    <source>
        <dbReference type="ARBA" id="ARBA00022968"/>
    </source>
</evidence>
<keyword evidence="13" id="KW-0628">Postsynaptic cell membrane</keyword>
<feature type="transmembrane region" description="Helical" evidence="22">
    <location>
        <begin position="148"/>
        <end position="174"/>
    </location>
</feature>
<dbReference type="InParanoid" id="A0A455BXR1"/>
<keyword evidence="12 22" id="KW-0472">Membrane</keyword>
<dbReference type="CTD" id="79953"/>
<dbReference type="InterPro" id="IPR007593">
    <property type="entry name" value="CD225/Dispanin_fam"/>
</dbReference>
<evidence type="ECO:0000256" key="17">
    <source>
        <dbReference type="ARBA" id="ARBA00037858"/>
    </source>
</evidence>
<keyword evidence="8" id="KW-0967">Endosome</keyword>
<dbReference type="GO" id="GO:0043197">
    <property type="term" value="C:dendritic spine"/>
    <property type="evidence" value="ECO:0007669"/>
    <property type="project" value="UniProtKB-SubCell"/>
</dbReference>
<evidence type="ECO:0000313" key="24">
    <source>
        <dbReference type="RefSeq" id="XP_028353804.1"/>
    </source>
</evidence>
<keyword evidence="9" id="KW-0735">Signal-anchor</keyword>
<dbReference type="GO" id="GO:0051965">
    <property type="term" value="P:positive regulation of synapse assembly"/>
    <property type="evidence" value="ECO:0007669"/>
    <property type="project" value="TreeGrafter"/>
</dbReference>
<evidence type="ECO:0000256" key="13">
    <source>
        <dbReference type="ARBA" id="ARBA00023257"/>
    </source>
</evidence>
<evidence type="ECO:0000256" key="6">
    <source>
        <dbReference type="ARBA" id="ARBA00022553"/>
    </source>
</evidence>
<dbReference type="PANTHER" id="PTHR14768:SF3">
    <property type="entry name" value="SYNAPSE DIFFERENTIATION-INDUCING GENE PROTEIN 1"/>
    <property type="match status" value="1"/>
</dbReference>
<dbReference type="AlphaFoldDB" id="A0A455BXR1"/>
<dbReference type="OrthoDB" id="8440917at2759"/>
<keyword evidence="23" id="KW-1185">Reference proteome</keyword>
<evidence type="ECO:0000256" key="16">
    <source>
        <dbReference type="ARBA" id="ARBA00037790"/>
    </source>
</evidence>